<dbReference type="AlphaFoldDB" id="A0A815AC44"/>
<accession>A0A815AC44</accession>
<gene>
    <name evidence="1" type="ORF">RFH988_LOCUS27358</name>
</gene>
<dbReference type="Proteomes" id="UP000663882">
    <property type="component" value="Unassembled WGS sequence"/>
</dbReference>
<reference evidence="1" key="1">
    <citation type="submission" date="2021-02" db="EMBL/GenBank/DDBJ databases">
        <authorList>
            <person name="Nowell W R."/>
        </authorList>
    </citation>
    <scope>NUCLEOTIDE SEQUENCE</scope>
</reference>
<name>A0A815AC44_9BILA</name>
<evidence type="ECO:0000313" key="2">
    <source>
        <dbReference type="Proteomes" id="UP000663882"/>
    </source>
</evidence>
<dbReference type="OrthoDB" id="10037818at2759"/>
<organism evidence="1 2">
    <name type="scientific">Rotaria sordida</name>
    <dbReference type="NCBI Taxonomy" id="392033"/>
    <lineage>
        <taxon>Eukaryota</taxon>
        <taxon>Metazoa</taxon>
        <taxon>Spiralia</taxon>
        <taxon>Gnathifera</taxon>
        <taxon>Rotifera</taxon>
        <taxon>Eurotatoria</taxon>
        <taxon>Bdelloidea</taxon>
        <taxon>Philodinida</taxon>
        <taxon>Philodinidae</taxon>
        <taxon>Rotaria</taxon>
    </lineage>
</organism>
<evidence type="ECO:0000313" key="1">
    <source>
        <dbReference type="EMBL" id="CAF1254665.1"/>
    </source>
</evidence>
<protein>
    <submittedName>
        <fullName evidence="1">Uncharacterized protein</fullName>
    </submittedName>
</protein>
<proteinExistence type="predicted"/>
<sequence length="113" mass="11853">MTINNLCIGSRYEFSVYLANIAKKGTNLTPPNIKFEVQTATTPNTLLGTVATGDIPAYATLAWSNYGMSFIAMTSSVILSMISNASGGGGNDLIVDDITLRVCSPTANAICNP</sequence>
<comment type="caution">
    <text evidence="1">The sequence shown here is derived from an EMBL/GenBank/DDBJ whole genome shotgun (WGS) entry which is preliminary data.</text>
</comment>
<dbReference type="EMBL" id="CAJNOO010002298">
    <property type="protein sequence ID" value="CAF1254665.1"/>
    <property type="molecule type" value="Genomic_DNA"/>
</dbReference>